<keyword evidence="3" id="KW-1185">Reference proteome</keyword>
<evidence type="ECO:0000256" key="1">
    <source>
        <dbReference type="SAM" id="MobiDB-lite"/>
    </source>
</evidence>
<proteinExistence type="predicted"/>
<dbReference type="PROSITE" id="PS50096">
    <property type="entry name" value="IQ"/>
    <property type="match status" value="1"/>
</dbReference>
<feature type="non-terminal residue" evidence="2">
    <location>
        <position position="61"/>
    </location>
</feature>
<sequence length="61" mass="6314">MRKLAYASSKSSSLATGRRSGCYGGGRRGNVAGVVSRSRSPSAAALPLCDVDSTFRGHLAR</sequence>
<name>A0ABU6TWL3_9FABA</name>
<organism evidence="2 3">
    <name type="scientific">Stylosanthes scabra</name>
    <dbReference type="NCBI Taxonomy" id="79078"/>
    <lineage>
        <taxon>Eukaryota</taxon>
        <taxon>Viridiplantae</taxon>
        <taxon>Streptophyta</taxon>
        <taxon>Embryophyta</taxon>
        <taxon>Tracheophyta</taxon>
        <taxon>Spermatophyta</taxon>
        <taxon>Magnoliopsida</taxon>
        <taxon>eudicotyledons</taxon>
        <taxon>Gunneridae</taxon>
        <taxon>Pentapetalae</taxon>
        <taxon>rosids</taxon>
        <taxon>fabids</taxon>
        <taxon>Fabales</taxon>
        <taxon>Fabaceae</taxon>
        <taxon>Papilionoideae</taxon>
        <taxon>50 kb inversion clade</taxon>
        <taxon>dalbergioids sensu lato</taxon>
        <taxon>Dalbergieae</taxon>
        <taxon>Pterocarpus clade</taxon>
        <taxon>Stylosanthes</taxon>
    </lineage>
</organism>
<accession>A0ABU6TWL3</accession>
<comment type="caution">
    <text evidence="2">The sequence shown here is derived from an EMBL/GenBank/DDBJ whole genome shotgun (WGS) entry which is preliminary data.</text>
</comment>
<dbReference type="EMBL" id="JASCZI010093372">
    <property type="protein sequence ID" value="MED6153249.1"/>
    <property type="molecule type" value="Genomic_DNA"/>
</dbReference>
<evidence type="ECO:0000313" key="3">
    <source>
        <dbReference type="Proteomes" id="UP001341840"/>
    </source>
</evidence>
<feature type="compositionally biased region" description="Low complexity" evidence="1">
    <location>
        <begin position="1"/>
        <end position="21"/>
    </location>
</feature>
<gene>
    <name evidence="2" type="ORF">PIB30_100059</name>
</gene>
<evidence type="ECO:0000313" key="2">
    <source>
        <dbReference type="EMBL" id="MED6153249.1"/>
    </source>
</evidence>
<feature type="region of interest" description="Disordered" evidence="1">
    <location>
        <begin position="1"/>
        <end position="26"/>
    </location>
</feature>
<reference evidence="2 3" key="1">
    <citation type="journal article" date="2023" name="Plants (Basel)">
        <title>Bridging the Gap: Combining Genomics and Transcriptomics Approaches to Understand Stylosanthes scabra, an Orphan Legume from the Brazilian Caatinga.</title>
        <authorList>
            <person name="Ferreira-Neto J.R.C."/>
            <person name="da Silva M.D."/>
            <person name="Binneck E."/>
            <person name="de Melo N.F."/>
            <person name="da Silva R.H."/>
            <person name="de Melo A.L.T.M."/>
            <person name="Pandolfi V."/>
            <person name="Bustamante F.O."/>
            <person name="Brasileiro-Vidal A.C."/>
            <person name="Benko-Iseppon A.M."/>
        </authorList>
    </citation>
    <scope>NUCLEOTIDE SEQUENCE [LARGE SCALE GENOMIC DNA]</scope>
    <source>
        <tissue evidence="2">Leaves</tissue>
    </source>
</reference>
<dbReference type="Proteomes" id="UP001341840">
    <property type="component" value="Unassembled WGS sequence"/>
</dbReference>
<protein>
    <submittedName>
        <fullName evidence="2">Uncharacterized protein</fullName>
    </submittedName>
</protein>